<gene>
    <name evidence="2" type="ORF">F443_01651</name>
</gene>
<evidence type="ECO:0000256" key="1">
    <source>
        <dbReference type="SAM" id="MobiDB-lite"/>
    </source>
</evidence>
<feature type="compositionally biased region" description="Polar residues" evidence="1">
    <location>
        <begin position="7"/>
        <end position="27"/>
    </location>
</feature>
<accession>V9FW27</accession>
<protein>
    <submittedName>
        <fullName evidence="2">Uncharacterized protein</fullName>
    </submittedName>
</protein>
<proteinExistence type="predicted"/>
<evidence type="ECO:0000313" key="2">
    <source>
        <dbReference type="EMBL" id="ETI55705.1"/>
    </source>
</evidence>
<keyword evidence="3" id="KW-1185">Reference proteome</keyword>
<comment type="caution">
    <text evidence="2">The sequence shown here is derived from an EMBL/GenBank/DDBJ whole genome shotgun (WGS) entry which is preliminary data.</text>
</comment>
<dbReference type="EMBL" id="ANIZ01000270">
    <property type="protein sequence ID" value="ETI55705.1"/>
    <property type="molecule type" value="Genomic_DNA"/>
</dbReference>
<organism evidence="2 3">
    <name type="scientific">Phytophthora nicotianae P1569</name>
    <dbReference type="NCBI Taxonomy" id="1317065"/>
    <lineage>
        <taxon>Eukaryota</taxon>
        <taxon>Sar</taxon>
        <taxon>Stramenopiles</taxon>
        <taxon>Oomycota</taxon>
        <taxon>Peronosporomycetes</taxon>
        <taxon>Peronosporales</taxon>
        <taxon>Peronosporaceae</taxon>
        <taxon>Phytophthora</taxon>
    </lineage>
</organism>
<feature type="compositionally biased region" description="Polar residues" evidence="1">
    <location>
        <begin position="38"/>
        <end position="49"/>
    </location>
</feature>
<sequence length="174" mass="18835">MKDASPAPSTSSGRFQRAAPSSASSFGHNRPALRERTSPSYRSTATSMSLNGTNGIVVSASMIWMFDPVFDLTPTEPTDFGTLVKNTFGRGDLVLETISMTPLVFSVEEFLRDDEGGRSTKVVNTQGQRTSREDDEAAALVADENTEDKDVVDVFRCILSCGERGDSGLTRPML</sequence>
<feature type="region of interest" description="Disordered" evidence="1">
    <location>
        <begin position="1"/>
        <end position="49"/>
    </location>
</feature>
<evidence type="ECO:0000313" key="3">
    <source>
        <dbReference type="Proteomes" id="UP000018721"/>
    </source>
</evidence>
<name>V9FW27_PHYNI</name>
<dbReference type="Proteomes" id="UP000018721">
    <property type="component" value="Unassembled WGS sequence"/>
</dbReference>
<dbReference type="HOGENOM" id="CLU_1543071_0_0_1"/>
<dbReference type="AlphaFoldDB" id="V9FW27"/>
<reference evidence="2 3" key="1">
    <citation type="submission" date="2013-11" db="EMBL/GenBank/DDBJ databases">
        <title>The Genome Sequence of Phytophthora parasitica P1569.</title>
        <authorList>
            <consortium name="The Broad Institute Genomics Platform"/>
            <person name="Russ C."/>
            <person name="Tyler B."/>
            <person name="Panabieres F."/>
            <person name="Shan W."/>
            <person name="Tripathy S."/>
            <person name="Grunwald N."/>
            <person name="Machado M."/>
            <person name="Johnson C.S."/>
            <person name="Arredondo F."/>
            <person name="Hong C."/>
            <person name="Coffey M."/>
            <person name="Young S.K."/>
            <person name="Zeng Q."/>
            <person name="Gargeya S."/>
            <person name="Fitzgerald M."/>
            <person name="Abouelleil A."/>
            <person name="Alvarado L."/>
            <person name="Chapman S.B."/>
            <person name="Gainer-Dewar J."/>
            <person name="Goldberg J."/>
            <person name="Griggs A."/>
            <person name="Gujja S."/>
            <person name="Hansen M."/>
            <person name="Howarth C."/>
            <person name="Imamovic A."/>
            <person name="Ireland A."/>
            <person name="Larimer J."/>
            <person name="McCowan C."/>
            <person name="Murphy C."/>
            <person name="Pearson M."/>
            <person name="Poon T.W."/>
            <person name="Priest M."/>
            <person name="Roberts A."/>
            <person name="Saif S."/>
            <person name="Shea T."/>
            <person name="Sykes S."/>
            <person name="Wortman J."/>
            <person name="Nusbaum C."/>
            <person name="Birren B."/>
        </authorList>
    </citation>
    <scope>NUCLEOTIDE SEQUENCE [LARGE SCALE GENOMIC DNA]</scope>
    <source>
        <strain evidence="2 3">P1569</strain>
    </source>
</reference>